<proteinExistence type="predicted"/>
<protein>
    <submittedName>
        <fullName evidence="1">Uncharacterized protein</fullName>
    </submittedName>
</protein>
<sequence>MTAKLRNVMRNLHFVDVWREMCTLSRVFSCYTPTHGAYRRLDRFLLANDGSLDVHELSTRPGFCRTMPSLRKLTSPDLRSPLWRLRPDFLGDPEYKTDLQDVLVGYFHTNWGTAGTRGLQWEALKVVIRGESLSKTYGIRQRLDRELTWQEEVFATIQHQVGDASEADCLEVQGRIVDLWDGIENYVRWNYRQRLFWEGDRSGRMLAWLLRRDADAPRLFWGKDFRAVEGECTPA</sequence>
<evidence type="ECO:0000313" key="2">
    <source>
        <dbReference type="Proteomes" id="UP001066276"/>
    </source>
</evidence>
<organism evidence="1 2">
    <name type="scientific">Pleurodeles waltl</name>
    <name type="common">Iberian ribbed newt</name>
    <dbReference type="NCBI Taxonomy" id="8319"/>
    <lineage>
        <taxon>Eukaryota</taxon>
        <taxon>Metazoa</taxon>
        <taxon>Chordata</taxon>
        <taxon>Craniata</taxon>
        <taxon>Vertebrata</taxon>
        <taxon>Euteleostomi</taxon>
        <taxon>Amphibia</taxon>
        <taxon>Batrachia</taxon>
        <taxon>Caudata</taxon>
        <taxon>Salamandroidea</taxon>
        <taxon>Salamandridae</taxon>
        <taxon>Pleurodelinae</taxon>
        <taxon>Pleurodeles</taxon>
    </lineage>
</organism>
<dbReference type="Proteomes" id="UP001066276">
    <property type="component" value="Chromosome 4_2"/>
</dbReference>
<reference evidence="1" key="1">
    <citation type="journal article" date="2022" name="bioRxiv">
        <title>Sequencing and chromosome-scale assembly of the giantPleurodeles waltlgenome.</title>
        <authorList>
            <person name="Brown T."/>
            <person name="Elewa A."/>
            <person name="Iarovenko S."/>
            <person name="Subramanian E."/>
            <person name="Araus A.J."/>
            <person name="Petzold A."/>
            <person name="Susuki M."/>
            <person name="Suzuki K.-i.T."/>
            <person name="Hayashi T."/>
            <person name="Toyoda A."/>
            <person name="Oliveira C."/>
            <person name="Osipova E."/>
            <person name="Leigh N.D."/>
            <person name="Simon A."/>
            <person name="Yun M.H."/>
        </authorList>
    </citation>
    <scope>NUCLEOTIDE SEQUENCE</scope>
    <source>
        <strain evidence="1">20211129_DDA</strain>
        <tissue evidence="1">Liver</tissue>
    </source>
</reference>
<keyword evidence="2" id="KW-1185">Reference proteome</keyword>
<dbReference type="AlphaFoldDB" id="A0AAV7SN42"/>
<gene>
    <name evidence="1" type="ORF">NDU88_005912</name>
</gene>
<evidence type="ECO:0000313" key="1">
    <source>
        <dbReference type="EMBL" id="KAJ1165485.1"/>
    </source>
</evidence>
<name>A0AAV7SN42_PLEWA</name>
<comment type="caution">
    <text evidence="1">The sequence shown here is derived from an EMBL/GenBank/DDBJ whole genome shotgun (WGS) entry which is preliminary data.</text>
</comment>
<accession>A0AAV7SN42</accession>
<dbReference type="EMBL" id="JANPWB010000008">
    <property type="protein sequence ID" value="KAJ1165485.1"/>
    <property type="molecule type" value="Genomic_DNA"/>
</dbReference>